<feature type="domain" description="DRBM" evidence="3">
    <location>
        <begin position="7"/>
        <end position="74"/>
    </location>
</feature>
<evidence type="ECO:0000259" key="3">
    <source>
        <dbReference type="PROSITE" id="PS50137"/>
    </source>
</evidence>
<dbReference type="GO" id="GO:0070578">
    <property type="term" value="C:RISC-loading complex"/>
    <property type="evidence" value="ECO:0007669"/>
    <property type="project" value="TreeGrafter"/>
</dbReference>
<protein>
    <recommendedName>
        <fullName evidence="3">DRBM domain-containing protein</fullName>
    </recommendedName>
</protein>
<dbReference type="GO" id="GO:0030422">
    <property type="term" value="P:siRNA processing"/>
    <property type="evidence" value="ECO:0007669"/>
    <property type="project" value="TreeGrafter"/>
</dbReference>
<organism evidence="4 5">
    <name type="scientific">Hypsibius exemplaris</name>
    <name type="common">Freshwater tardigrade</name>
    <dbReference type="NCBI Taxonomy" id="2072580"/>
    <lineage>
        <taxon>Eukaryota</taxon>
        <taxon>Metazoa</taxon>
        <taxon>Ecdysozoa</taxon>
        <taxon>Tardigrada</taxon>
        <taxon>Eutardigrada</taxon>
        <taxon>Parachela</taxon>
        <taxon>Hypsibioidea</taxon>
        <taxon>Hypsibiidae</taxon>
        <taxon>Hypsibius</taxon>
    </lineage>
</organism>
<dbReference type="GO" id="GO:0003725">
    <property type="term" value="F:double-stranded RNA binding"/>
    <property type="evidence" value="ECO:0007669"/>
    <property type="project" value="TreeGrafter"/>
</dbReference>
<feature type="domain" description="DRBM" evidence="3">
    <location>
        <begin position="134"/>
        <end position="205"/>
    </location>
</feature>
<dbReference type="AlphaFoldDB" id="A0A9X6NJQ2"/>
<dbReference type="EMBL" id="MTYJ01000364">
    <property type="protein sequence ID" value="OWA54016.1"/>
    <property type="molecule type" value="Genomic_DNA"/>
</dbReference>
<name>A0A9X6NJQ2_HYPEX</name>
<dbReference type="GO" id="GO:0016442">
    <property type="term" value="C:RISC complex"/>
    <property type="evidence" value="ECO:0007669"/>
    <property type="project" value="TreeGrafter"/>
</dbReference>
<keyword evidence="5" id="KW-1185">Reference proteome</keyword>
<evidence type="ECO:0000313" key="5">
    <source>
        <dbReference type="Proteomes" id="UP000192578"/>
    </source>
</evidence>
<dbReference type="InterPro" id="IPR014720">
    <property type="entry name" value="dsRBD_dom"/>
</dbReference>
<dbReference type="GO" id="GO:0070920">
    <property type="term" value="P:regulation of regulatory ncRNA processing"/>
    <property type="evidence" value="ECO:0007669"/>
    <property type="project" value="TreeGrafter"/>
</dbReference>
<evidence type="ECO:0000256" key="2">
    <source>
        <dbReference type="PROSITE-ProRule" id="PRU00266"/>
    </source>
</evidence>
<evidence type="ECO:0000313" key="4">
    <source>
        <dbReference type="EMBL" id="OWA54016.1"/>
    </source>
</evidence>
<dbReference type="PROSITE" id="PS50137">
    <property type="entry name" value="DS_RBD"/>
    <property type="match status" value="2"/>
</dbReference>
<keyword evidence="1 2" id="KW-0694">RNA-binding</keyword>
<dbReference type="PANTHER" id="PTHR46205">
    <property type="entry name" value="LOQUACIOUS, ISOFORM B"/>
    <property type="match status" value="1"/>
</dbReference>
<dbReference type="SUPFAM" id="SSF54768">
    <property type="entry name" value="dsRNA-binding domain-like"/>
    <property type="match status" value="2"/>
</dbReference>
<dbReference type="Proteomes" id="UP000192578">
    <property type="component" value="Unassembled WGS sequence"/>
</dbReference>
<dbReference type="GO" id="GO:0005737">
    <property type="term" value="C:cytoplasm"/>
    <property type="evidence" value="ECO:0007669"/>
    <property type="project" value="TreeGrafter"/>
</dbReference>
<accession>A0A9X6NJQ2</accession>
<reference evidence="5" key="1">
    <citation type="submission" date="2017-01" db="EMBL/GenBank/DDBJ databases">
        <title>Comparative genomics of anhydrobiosis in the tardigrade Hypsibius dujardini.</title>
        <authorList>
            <person name="Yoshida Y."/>
            <person name="Koutsovoulos G."/>
            <person name="Laetsch D."/>
            <person name="Stevens L."/>
            <person name="Kumar S."/>
            <person name="Horikawa D."/>
            <person name="Ishino K."/>
            <person name="Komine S."/>
            <person name="Tomita M."/>
            <person name="Blaxter M."/>
            <person name="Arakawa K."/>
        </authorList>
    </citation>
    <scope>NUCLEOTIDE SEQUENCE [LARGE SCALE GENOMIC DNA]</scope>
    <source>
        <strain evidence="5">Z151</strain>
    </source>
</reference>
<gene>
    <name evidence="4" type="ORF">BV898_18439</name>
</gene>
<proteinExistence type="predicted"/>
<dbReference type="SMART" id="SM00358">
    <property type="entry name" value="DSRM"/>
    <property type="match status" value="2"/>
</dbReference>
<dbReference type="GO" id="GO:0005634">
    <property type="term" value="C:nucleus"/>
    <property type="evidence" value="ECO:0007669"/>
    <property type="project" value="TreeGrafter"/>
</dbReference>
<dbReference type="Pfam" id="PF00035">
    <property type="entry name" value="dsrm"/>
    <property type="match status" value="2"/>
</dbReference>
<dbReference type="InterPro" id="IPR051247">
    <property type="entry name" value="RLC_Component"/>
</dbReference>
<dbReference type="Gene3D" id="3.30.160.20">
    <property type="match status" value="3"/>
</dbReference>
<sequence>MANRILSYVAALADVCERDNIIPTYDLVRVEGPCHDPVFVIRGVADKFHAEGTGQKKQTAKQQAAKQILLAMGELSVEDLRMVESTAGFETAKVIGNVVDDCDYNGFRARPGAVPIDDGKEKRRKAYTPVPVSNQINPLGDLIETSTLMGWPHPRIVDEQKTGPAHDPRFTVSCYFSKFKTFATSRSKKEAKRLAALEMHENMRYQPDIMYKYSMRTGRPMNYSAVFAESIEARDMEAFATPSDFCYSGVPQILAIAQSHSIEMLQQIQSVDEIANPETVLQNVIKECLFEMHFEVLCEDLVCRPADALTDENAQAPEAHIQPPLMLCGQSAKPCVGTVGEDDCSADRKEEANSSVASKSMFTMYCVLRLPIKMPIRLLGFGLTLEDARYSAARNALHYIRLMSLKDC</sequence>
<dbReference type="GO" id="GO:0035197">
    <property type="term" value="F:siRNA binding"/>
    <property type="evidence" value="ECO:0007669"/>
    <property type="project" value="TreeGrafter"/>
</dbReference>
<evidence type="ECO:0000256" key="1">
    <source>
        <dbReference type="ARBA" id="ARBA00022884"/>
    </source>
</evidence>
<dbReference type="OrthoDB" id="10056847at2759"/>
<comment type="caution">
    <text evidence="4">The sequence shown here is derived from an EMBL/GenBank/DDBJ whole genome shotgun (WGS) entry which is preliminary data.</text>
</comment>
<dbReference type="PANTHER" id="PTHR46205:SF3">
    <property type="entry name" value="LOQUACIOUS, ISOFORM B"/>
    <property type="match status" value="1"/>
</dbReference>